<accession>A0ABY5A4W1</accession>
<feature type="compositionally biased region" description="Basic and acidic residues" evidence="1">
    <location>
        <begin position="18"/>
        <end position="27"/>
    </location>
</feature>
<evidence type="ECO:0000313" key="2">
    <source>
        <dbReference type="EMBL" id="USR38271.1"/>
    </source>
</evidence>
<dbReference type="RefSeq" id="WP_129481458.1">
    <property type="nucleotide sequence ID" value="NZ_CP099397.1"/>
</dbReference>
<gene>
    <name evidence="2" type="ORF">L1F06_016540</name>
</gene>
<dbReference type="EMBL" id="CP099397">
    <property type="protein sequence ID" value="USR38271.1"/>
    <property type="molecule type" value="Genomic_DNA"/>
</dbReference>
<evidence type="ECO:0000256" key="1">
    <source>
        <dbReference type="SAM" id="MobiDB-lite"/>
    </source>
</evidence>
<evidence type="ECO:0000313" key="3">
    <source>
        <dbReference type="Proteomes" id="UP001054897"/>
    </source>
</evidence>
<dbReference type="Proteomes" id="UP001054897">
    <property type="component" value="Chromosome"/>
</dbReference>
<feature type="region of interest" description="Disordered" evidence="1">
    <location>
        <begin position="1"/>
        <end position="27"/>
    </location>
</feature>
<feature type="region of interest" description="Disordered" evidence="1">
    <location>
        <begin position="243"/>
        <end position="265"/>
    </location>
</feature>
<protein>
    <submittedName>
        <fullName evidence="2">Uncharacterized protein</fullName>
    </submittedName>
</protein>
<keyword evidence="3" id="KW-1185">Reference proteome</keyword>
<proteinExistence type="predicted"/>
<reference evidence="2" key="1">
    <citation type="submission" date="2022-06" db="EMBL/GenBank/DDBJ databases">
        <title>Complete genome of Pseudomonas hydrolytica DSWY01T.</title>
        <authorList>
            <person name="Jung J."/>
            <person name="Jeon C.O."/>
        </authorList>
    </citation>
    <scope>NUCLEOTIDE SEQUENCE</scope>
    <source>
        <strain evidence="2">DSWY01</strain>
    </source>
</reference>
<dbReference type="GeneID" id="300082610"/>
<sequence length="545" mass="57911">MDGVSRGTPTPVVSHTQVENDTRTEGRRATEITAAQRREHNQREIHEHLDTMFQKYRKPTTLPPDASAEDHAKVAEHNRKIDALVSSRAELLASEGEDLDSVRRTWDNAHSLDKKSTSGSSFVAGLPFALVAGAQHLYPSMVEVPAKMLTTLAGTTSPVAEAAAQGLVGALEAVVTDQISTAAQNEMNKDLLFLKAPEDKLHDVMVDALKDKEPTLLRQAGDGAAEMQTFTARNVLRNGLDTHLSSKANQPGLRPEAQATATTNAANSRTAITSAGGVLATMATSHLARMREEKSGLRDAAQIFARKDAEPKENLADERDWYETYKAAKDTSFRTMAGHAASRVGNATIGTLSSTLEGVRSLGTARSVLANGGFAATFSGVSAIQQAATASISNPLVKAGVSNAINLVGSAAAFGVYGAMNAVGQKVADKASEWYDKDNHAAPKAAARQAMESTRNGANHAIEATRNGVNHAIEATRNGANQAMESARNGIDSALATGRQTLNTASSMVGGIDTDAITRQLMGQVNELRQRQRQQPNEEDGIEMV</sequence>
<organism evidence="2 3">
    <name type="scientific">Ectopseudomonas hydrolytica</name>
    <dbReference type="NCBI Taxonomy" id="2493633"/>
    <lineage>
        <taxon>Bacteria</taxon>
        <taxon>Pseudomonadati</taxon>
        <taxon>Pseudomonadota</taxon>
        <taxon>Gammaproteobacteria</taxon>
        <taxon>Pseudomonadales</taxon>
        <taxon>Pseudomonadaceae</taxon>
        <taxon>Ectopseudomonas</taxon>
    </lineage>
</organism>
<feature type="compositionally biased region" description="Polar residues" evidence="1">
    <location>
        <begin position="7"/>
        <end position="17"/>
    </location>
</feature>
<name>A0ABY5A4W1_9GAMM</name>